<dbReference type="EMBL" id="SLWN01000001">
    <property type="protein sequence ID" value="TCO35582.1"/>
    <property type="molecule type" value="Genomic_DNA"/>
</dbReference>
<dbReference type="RefSeq" id="WP_132207254.1">
    <property type="nucleotide sequence ID" value="NZ_SLWN01000001.1"/>
</dbReference>
<dbReference type="AlphaFoldDB" id="A0A4R2HVZ7"/>
<keyword evidence="2" id="KW-1185">Reference proteome</keyword>
<dbReference type="Proteomes" id="UP000294508">
    <property type="component" value="Unassembled WGS sequence"/>
</dbReference>
<gene>
    <name evidence="1" type="ORF">EV652_101466</name>
</gene>
<evidence type="ECO:0000313" key="1">
    <source>
        <dbReference type="EMBL" id="TCO35582.1"/>
    </source>
</evidence>
<dbReference type="OrthoDB" id="4806645at2"/>
<accession>A0A4R2HVZ7</accession>
<organism evidence="1 2">
    <name type="scientific">Kribbella steppae</name>
    <dbReference type="NCBI Taxonomy" id="2512223"/>
    <lineage>
        <taxon>Bacteria</taxon>
        <taxon>Bacillati</taxon>
        <taxon>Actinomycetota</taxon>
        <taxon>Actinomycetes</taxon>
        <taxon>Propionibacteriales</taxon>
        <taxon>Kribbellaceae</taxon>
        <taxon>Kribbella</taxon>
    </lineage>
</organism>
<evidence type="ECO:0000313" key="2">
    <source>
        <dbReference type="Proteomes" id="UP000294508"/>
    </source>
</evidence>
<proteinExistence type="predicted"/>
<name>A0A4R2HVZ7_9ACTN</name>
<protein>
    <submittedName>
        <fullName evidence="1">Uncharacterized protein</fullName>
    </submittedName>
</protein>
<sequence>MLIEAELDGFVPQVRIGDDRFHARVDLADTGRRLVIEADSMAAASPSAGGPAAHEGFVPARSSLAFLTRAVGRGARTVRFVDGTNRDGSLVVRQLGWVPVTVTSARLITPALVAGDCTLT</sequence>
<comment type="caution">
    <text evidence="1">The sequence shown here is derived from an EMBL/GenBank/DDBJ whole genome shotgun (WGS) entry which is preliminary data.</text>
</comment>
<reference evidence="1 2" key="1">
    <citation type="journal article" date="2015" name="Stand. Genomic Sci.">
        <title>Genomic Encyclopedia of Bacterial and Archaeal Type Strains, Phase III: the genomes of soil and plant-associated and newly described type strains.</title>
        <authorList>
            <person name="Whitman W.B."/>
            <person name="Woyke T."/>
            <person name="Klenk H.P."/>
            <person name="Zhou Y."/>
            <person name="Lilburn T.G."/>
            <person name="Beck B.J."/>
            <person name="De Vos P."/>
            <person name="Vandamme P."/>
            <person name="Eisen J.A."/>
            <person name="Garrity G."/>
            <person name="Hugenholtz P."/>
            <person name="Kyrpides N.C."/>
        </authorList>
    </citation>
    <scope>NUCLEOTIDE SEQUENCE [LARGE SCALE GENOMIC DNA]</scope>
    <source>
        <strain evidence="1 2">VKM Ac-2572</strain>
    </source>
</reference>